<proteinExistence type="predicted"/>
<evidence type="ECO:0000313" key="2">
    <source>
        <dbReference type="Proteomes" id="UP000662873"/>
    </source>
</evidence>
<sequence>MRGEASPERAVESAEQGAALASLAAGFALRAAGSVGSEEAFALRGEASPERAVESAEQGAALASLAAGFALPVVGSVYSAEGFLAQVEAPAAKEAVLACPEATTVEGAPLGSVVSDSAGRPRSRAKVQESQQGKSCLIYESTSSCPCAPRQLALRFLQCTTIRRAFPPRVTAR</sequence>
<dbReference type="Proteomes" id="UP000662873">
    <property type="component" value="Chromosome"/>
</dbReference>
<protein>
    <submittedName>
        <fullName evidence="1">Uncharacterized protein</fullName>
    </submittedName>
</protein>
<gene>
    <name evidence="1" type="ORF">NPRO_18060</name>
</gene>
<dbReference type="EMBL" id="AP021858">
    <property type="protein sequence ID" value="BBO24211.1"/>
    <property type="molecule type" value="Genomic_DNA"/>
</dbReference>
<accession>A0A809SAC4</accession>
<reference evidence="1" key="1">
    <citation type="journal article" name="DNA Res.">
        <title>The physiological potential of anammox bacteria as revealed by their core genome structure.</title>
        <authorList>
            <person name="Okubo T."/>
            <person name="Toyoda A."/>
            <person name="Fukuhara K."/>
            <person name="Uchiyama I."/>
            <person name="Harigaya Y."/>
            <person name="Kuroiwa M."/>
            <person name="Suzuki T."/>
            <person name="Murakami Y."/>
            <person name="Suwa Y."/>
            <person name="Takami H."/>
        </authorList>
    </citation>
    <scope>NUCLEOTIDE SEQUENCE</scope>
    <source>
        <strain evidence="1">317325-2</strain>
    </source>
</reference>
<evidence type="ECO:0000313" key="1">
    <source>
        <dbReference type="EMBL" id="BBO24211.1"/>
    </source>
</evidence>
<name>A0A809SAC4_9BACT</name>
<dbReference type="KEGG" id="npy:NPRO_18060"/>
<organism evidence="1 2">
    <name type="scientific">Candidatus Nitrosymbiomonas proteolyticus</name>
    <dbReference type="NCBI Taxonomy" id="2608984"/>
    <lineage>
        <taxon>Bacteria</taxon>
        <taxon>Bacillati</taxon>
        <taxon>Armatimonadota</taxon>
        <taxon>Armatimonadota incertae sedis</taxon>
        <taxon>Candidatus Nitrosymbiomonas</taxon>
    </lineage>
</organism>
<dbReference type="AlphaFoldDB" id="A0A809SAC4"/>